<dbReference type="RefSeq" id="WP_168088282.1">
    <property type="nucleotide sequence ID" value="NZ_JAAVJC010000075.1"/>
</dbReference>
<dbReference type="Gene3D" id="3.40.50.1000">
    <property type="entry name" value="HAD superfamily/HAD-like"/>
    <property type="match status" value="1"/>
</dbReference>
<accession>A0ABX1C8N9</accession>
<evidence type="ECO:0000256" key="1">
    <source>
        <dbReference type="ARBA" id="ARBA00004651"/>
    </source>
</evidence>
<evidence type="ECO:0000256" key="3">
    <source>
        <dbReference type="ARBA" id="ARBA00022692"/>
    </source>
</evidence>
<protein>
    <submittedName>
        <fullName evidence="10">Heavy metal translocating P-type ATPase</fullName>
    </submittedName>
</protein>
<dbReference type="InterPro" id="IPR051014">
    <property type="entry name" value="Cation_Transport_ATPase_IB"/>
</dbReference>
<keyword evidence="6" id="KW-0547">Nucleotide-binding</keyword>
<keyword evidence="6" id="KW-1003">Cell membrane</keyword>
<feature type="compositionally biased region" description="Pro residues" evidence="7">
    <location>
        <begin position="1"/>
        <end position="17"/>
    </location>
</feature>
<keyword evidence="6" id="KW-0479">Metal-binding</keyword>
<evidence type="ECO:0000256" key="4">
    <source>
        <dbReference type="ARBA" id="ARBA00022989"/>
    </source>
</evidence>
<feature type="region of interest" description="Disordered" evidence="7">
    <location>
        <begin position="1"/>
        <end position="20"/>
    </location>
</feature>
<dbReference type="SUPFAM" id="SSF56784">
    <property type="entry name" value="HAD-like"/>
    <property type="match status" value="1"/>
</dbReference>
<feature type="transmembrane region" description="Helical" evidence="6">
    <location>
        <begin position="249"/>
        <end position="268"/>
    </location>
</feature>
<dbReference type="InterPro" id="IPR027256">
    <property type="entry name" value="P-typ_ATPase_IB"/>
</dbReference>
<dbReference type="SUPFAM" id="SSF81665">
    <property type="entry name" value="Calcium ATPase, transmembrane domain M"/>
    <property type="match status" value="1"/>
</dbReference>
<dbReference type="Gene3D" id="3.40.1110.10">
    <property type="entry name" value="Calcium-transporting ATPase, cytoplasmic domain N"/>
    <property type="match status" value="1"/>
</dbReference>
<gene>
    <name evidence="10" type="ORF">HCN52_11245</name>
</gene>
<dbReference type="Pfam" id="PF01814">
    <property type="entry name" value="Hemerythrin"/>
    <property type="match status" value="1"/>
</dbReference>
<dbReference type="PROSITE" id="PS00154">
    <property type="entry name" value="ATPASE_E1_E2"/>
    <property type="match status" value="1"/>
</dbReference>
<dbReference type="PRINTS" id="PR00119">
    <property type="entry name" value="CATATPASE"/>
</dbReference>
<feature type="domain" description="Hemerythrin-like" evidence="9">
    <location>
        <begin position="638"/>
        <end position="776"/>
    </location>
</feature>
<dbReference type="InterPro" id="IPR023214">
    <property type="entry name" value="HAD_sf"/>
</dbReference>
<evidence type="ECO:0000259" key="8">
    <source>
        <dbReference type="Pfam" id="PF00122"/>
    </source>
</evidence>
<feature type="transmembrane region" description="Helical" evidence="6">
    <location>
        <begin position="95"/>
        <end position="115"/>
    </location>
</feature>
<keyword evidence="4 6" id="KW-1133">Transmembrane helix</keyword>
<feature type="transmembrane region" description="Helical" evidence="6">
    <location>
        <begin position="274"/>
        <end position="299"/>
    </location>
</feature>
<dbReference type="Gene3D" id="2.70.150.10">
    <property type="entry name" value="Calcium-transporting ATPase, cytoplasmic transduction domain A"/>
    <property type="match status" value="1"/>
</dbReference>
<sequence length="781" mass="81928">MAPSPRPAPAPPAPPPVRGAARRRWEPALTGVTGASLAVGAALWWSGFPAAADRVWSAGTVCGLLAALVWVGGALRRGRTGVDLIAVLALGGSLAVHEYVAGAVIALMLATGRWLESAAERRAQRDLHALLAHAPRTARRRDGTAVLTVPLETVAPGDVVVVGPGEVVPVDGRVAGTSAVLDESVLTGEPEPTVRSDGERVRSGAVNGGEVFELTATATSTDSTYAEIVRLAEQAVAARAPVVRLADRYATWFVPVSVALAGAAWWWSADPVRAVAVLVVATPCPLLLAAPVAIVSGLARATGRGVVVRDGAALERLGQARTVVLDKTGTLTAGRPEVVDVATAPGWDPARVLRTAASVDQYSPHVLARALVDESHRRALEISPATRVSEEPGWGVRGEVGGRRIGVGRRRAELELPEWARVVENRALIDGAGVVWVDVDDALVGAVLLKDPLRLDAPRTMRRLRAAGVDRTLLLTGDRPGPARDVAAMLGLDDVRADQSPARKVNAVRKERERAVTVMVGDGVNDAPALAAADVGVAMGATGSSASSEVADVVLTTDRVERLADAMVIAGRSRRIAVQSAAGGMALSLAAMVVAAVGLLPPAAGALLQEFIDVTVILNALRAVRGTERAADPASRDLVRRFRAGHVQLLEAVDATRAAADALSAQDRSRALPAVRGAERALREQLLPHEREEERLAYPVVNRWLGGPETTAPLMRSRTEIERLVNRVSAHLALIDGHGSGEAAALPDEQIPDLRRSLYGLHALLLLHFGTEEEVYSSLDG</sequence>
<evidence type="ECO:0000256" key="5">
    <source>
        <dbReference type="ARBA" id="ARBA00023136"/>
    </source>
</evidence>
<dbReference type="PANTHER" id="PTHR48085">
    <property type="entry name" value="CADMIUM/ZINC-TRANSPORTING ATPASE HMA2-RELATED"/>
    <property type="match status" value="1"/>
</dbReference>
<feature type="domain" description="P-type ATPase A" evidence="8">
    <location>
        <begin position="134"/>
        <end position="233"/>
    </location>
</feature>
<evidence type="ECO:0000259" key="9">
    <source>
        <dbReference type="Pfam" id="PF01814"/>
    </source>
</evidence>
<dbReference type="NCBIfam" id="TIGR01494">
    <property type="entry name" value="ATPase_P-type"/>
    <property type="match status" value="2"/>
</dbReference>
<keyword evidence="6" id="KW-0067">ATP-binding</keyword>
<dbReference type="InterPro" id="IPR008250">
    <property type="entry name" value="ATPase_P-typ_transduc_dom_A_sf"/>
</dbReference>
<dbReference type="InterPro" id="IPR023299">
    <property type="entry name" value="ATPase_P-typ_cyto_dom_N"/>
</dbReference>
<name>A0ABX1C8N9_9ACTN</name>
<proteinExistence type="inferred from homology"/>
<dbReference type="PANTHER" id="PTHR48085:SF5">
    <property type="entry name" value="CADMIUM_ZINC-TRANSPORTING ATPASE HMA4-RELATED"/>
    <property type="match status" value="1"/>
</dbReference>
<dbReference type="EMBL" id="JAAVJC010000075">
    <property type="protein sequence ID" value="NJQ15511.1"/>
    <property type="molecule type" value="Genomic_DNA"/>
</dbReference>
<dbReference type="InterPro" id="IPR012312">
    <property type="entry name" value="Hemerythrin-like"/>
</dbReference>
<dbReference type="InterPro" id="IPR018303">
    <property type="entry name" value="ATPase_P-typ_P_site"/>
</dbReference>
<keyword evidence="5 6" id="KW-0472">Membrane</keyword>
<feature type="transmembrane region" description="Helical" evidence="6">
    <location>
        <begin position="576"/>
        <end position="600"/>
    </location>
</feature>
<dbReference type="InterPro" id="IPR059000">
    <property type="entry name" value="ATPase_P-type_domA"/>
</dbReference>
<feature type="transmembrane region" description="Helical" evidence="6">
    <location>
        <begin position="28"/>
        <end position="48"/>
    </location>
</feature>
<dbReference type="SUPFAM" id="SSF81653">
    <property type="entry name" value="Calcium ATPase, transduction domain A"/>
    <property type="match status" value="1"/>
</dbReference>
<comment type="similarity">
    <text evidence="2 6">Belongs to the cation transport ATPase (P-type) (TC 3.A.3) family. Type IB subfamily.</text>
</comment>
<evidence type="ECO:0000256" key="7">
    <source>
        <dbReference type="SAM" id="MobiDB-lite"/>
    </source>
</evidence>
<dbReference type="Pfam" id="PF00122">
    <property type="entry name" value="E1-E2_ATPase"/>
    <property type="match status" value="1"/>
</dbReference>
<dbReference type="InterPro" id="IPR036412">
    <property type="entry name" value="HAD-like_sf"/>
</dbReference>
<dbReference type="InterPro" id="IPR001757">
    <property type="entry name" value="P_typ_ATPase"/>
</dbReference>
<keyword evidence="3 6" id="KW-0812">Transmembrane</keyword>
<dbReference type="Pfam" id="PF00702">
    <property type="entry name" value="Hydrolase"/>
    <property type="match status" value="1"/>
</dbReference>
<evidence type="ECO:0000256" key="2">
    <source>
        <dbReference type="ARBA" id="ARBA00006024"/>
    </source>
</evidence>
<organism evidence="10 11">
    <name type="scientific">Streptomyces bohaiensis</name>
    <dbReference type="NCBI Taxonomy" id="1431344"/>
    <lineage>
        <taxon>Bacteria</taxon>
        <taxon>Bacillati</taxon>
        <taxon>Actinomycetota</taxon>
        <taxon>Actinomycetes</taxon>
        <taxon>Kitasatosporales</taxon>
        <taxon>Streptomycetaceae</taxon>
        <taxon>Streptomyces</taxon>
    </lineage>
</organism>
<dbReference type="Proteomes" id="UP000727056">
    <property type="component" value="Unassembled WGS sequence"/>
</dbReference>
<comment type="subcellular location">
    <subcellularLocation>
        <location evidence="1">Cell membrane</location>
        <topology evidence="1">Multi-pass membrane protein</topology>
    </subcellularLocation>
</comment>
<dbReference type="InterPro" id="IPR023298">
    <property type="entry name" value="ATPase_P-typ_TM_dom_sf"/>
</dbReference>
<comment type="caution">
    <text evidence="10">The sequence shown here is derived from an EMBL/GenBank/DDBJ whole genome shotgun (WGS) entry which is preliminary data.</text>
</comment>
<keyword evidence="11" id="KW-1185">Reference proteome</keyword>
<reference evidence="10 11" key="1">
    <citation type="submission" date="2020-03" db="EMBL/GenBank/DDBJ databases">
        <title>Draft genome of Streptomyces sp. ventii, isolated from the Axial Seamount in the Pacific Ocean, and resequencing of the two type strains Streptomyces lonarensis strain NCL 716 and Streptomyces bohaiensis strain 11A07.</title>
        <authorList>
            <person name="Loughran R.M."/>
            <person name="Pfannmuller K.M."/>
            <person name="Wasson B.J."/>
            <person name="Deadmond M.C."/>
            <person name="Paddock B.E."/>
            <person name="Koyack M.J."/>
            <person name="Gallegos D.A."/>
            <person name="Mitchell E.A."/>
            <person name="Ushijima B."/>
            <person name="Saw J.H."/>
            <person name="Mcphail K.L."/>
            <person name="Videau P."/>
        </authorList>
    </citation>
    <scope>NUCLEOTIDE SEQUENCE [LARGE SCALE GENOMIC DNA]</scope>
    <source>
        <strain evidence="10 11">11A07</strain>
    </source>
</reference>
<dbReference type="NCBIfam" id="TIGR01525">
    <property type="entry name" value="ATPase-IB_hvy"/>
    <property type="match status" value="1"/>
</dbReference>
<evidence type="ECO:0000256" key="6">
    <source>
        <dbReference type="RuleBase" id="RU362081"/>
    </source>
</evidence>
<feature type="transmembrane region" description="Helical" evidence="6">
    <location>
        <begin position="55"/>
        <end position="75"/>
    </location>
</feature>
<evidence type="ECO:0000313" key="11">
    <source>
        <dbReference type="Proteomes" id="UP000727056"/>
    </source>
</evidence>
<evidence type="ECO:0000313" key="10">
    <source>
        <dbReference type="EMBL" id="NJQ15511.1"/>
    </source>
</evidence>